<proteinExistence type="predicted"/>
<dbReference type="PANTHER" id="PTHR28055">
    <property type="entry name" value="ALTERED INHERITANCE OF MITOCHONDRIA PROTEIN 41, MITOCHONDRIAL"/>
    <property type="match status" value="1"/>
</dbReference>
<dbReference type="InterPro" id="IPR003789">
    <property type="entry name" value="Asn/Gln_tRNA_amidoTrase-B-like"/>
</dbReference>
<dbReference type="Gene3D" id="1.10.10.410">
    <property type="match status" value="1"/>
</dbReference>
<keyword evidence="2" id="KW-1185">Reference proteome</keyword>
<dbReference type="InterPro" id="IPR019004">
    <property type="entry name" value="YqeY/Aim41"/>
</dbReference>
<evidence type="ECO:0000313" key="2">
    <source>
        <dbReference type="Proteomes" id="UP001205906"/>
    </source>
</evidence>
<dbReference type="PANTHER" id="PTHR28055:SF1">
    <property type="entry name" value="ALTERED INHERITANCE OF MITOCHONDRIA PROTEIN 41, MITOCHONDRIAL"/>
    <property type="match status" value="1"/>
</dbReference>
<dbReference type="EMBL" id="JAMXQS010000004">
    <property type="protein sequence ID" value="MCO6049904.1"/>
    <property type="molecule type" value="Genomic_DNA"/>
</dbReference>
<sequence length="152" mass="16201">MSTRERIAEDLKTALKARDSNRVGTLRLVQAAFTERDILNRGAGKEPTSEDEALAILTKMVKQREESARAFTDGGRPELAEKEKGEIAVIQDYLPAAMSEVEAEAAIRAAIAEAGASSPKDMGAVMAVLKASHGGRMDFGKASGTVKRLLSA</sequence>
<evidence type="ECO:0000313" key="1">
    <source>
        <dbReference type="EMBL" id="MCO6049904.1"/>
    </source>
</evidence>
<dbReference type="Pfam" id="PF09424">
    <property type="entry name" value="YqeY"/>
    <property type="match status" value="1"/>
</dbReference>
<accession>A0ABT1C516</accession>
<dbReference type="SUPFAM" id="SSF89095">
    <property type="entry name" value="GatB/YqeY motif"/>
    <property type="match status" value="1"/>
</dbReference>
<dbReference type="Proteomes" id="UP001205906">
    <property type="component" value="Unassembled WGS sequence"/>
</dbReference>
<gene>
    <name evidence="1" type="ORF">NGM99_08870</name>
</gene>
<dbReference type="RefSeq" id="WP_252818093.1">
    <property type="nucleotide sequence ID" value="NZ_JAMXQS010000004.1"/>
</dbReference>
<dbReference type="InterPro" id="IPR042184">
    <property type="entry name" value="YqeY/Aim41_N"/>
</dbReference>
<dbReference type="Gene3D" id="1.10.1510.10">
    <property type="entry name" value="Uncharacterised protein YqeY/AIM41 PF09424, N-terminal domain"/>
    <property type="match status" value="1"/>
</dbReference>
<organism evidence="1 2">
    <name type="scientific">Mesorhizobium liriopis</name>
    <dbReference type="NCBI Taxonomy" id="2953882"/>
    <lineage>
        <taxon>Bacteria</taxon>
        <taxon>Pseudomonadati</taxon>
        <taxon>Pseudomonadota</taxon>
        <taxon>Alphaproteobacteria</taxon>
        <taxon>Hyphomicrobiales</taxon>
        <taxon>Phyllobacteriaceae</taxon>
        <taxon>Mesorhizobium</taxon>
    </lineage>
</organism>
<dbReference type="InterPro" id="IPR023168">
    <property type="entry name" value="GatB_Yqey_C_2"/>
</dbReference>
<comment type="caution">
    <text evidence="1">The sequence shown here is derived from an EMBL/GenBank/DDBJ whole genome shotgun (WGS) entry which is preliminary data.</text>
</comment>
<reference evidence="1 2" key="1">
    <citation type="submission" date="2022-06" db="EMBL/GenBank/DDBJ databases">
        <title>Mesorhizobium sp. strain RP14 Genome sequencing and assembly.</title>
        <authorList>
            <person name="Kim I."/>
        </authorList>
    </citation>
    <scope>NUCLEOTIDE SEQUENCE [LARGE SCALE GENOMIC DNA]</scope>
    <source>
        <strain evidence="2">RP14(2022)</strain>
    </source>
</reference>
<protein>
    <submittedName>
        <fullName evidence="1">GatB/YqeY domain-containing protein</fullName>
    </submittedName>
</protein>
<name>A0ABT1C516_9HYPH</name>